<protein>
    <submittedName>
        <fullName evidence="2">Uncharacterized protein</fullName>
    </submittedName>
</protein>
<name>A0A0L6UH84_9BASI</name>
<dbReference type="Proteomes" id="UP000037035">
    <property type="component" value="Unassembled WGS sequence"/>
</dbReference>
<feature type="transmembrane region" description="Helical" evidence="1">
    <location>
        <begin position="826"/>
        <end position="847"/>
    </location>
</feature>
<evidence type="ECO:0000313" key="2">
    <source>
        <dbReference type="EMBL" id="KNZ47175.1"/>
    </source>
</evidence>
<feature type="transmembrane region" description="Helical" evidence="1">
    <location>
        <begin position="499"/>
        <end position="522"/>
    </location>
</feature>
<accession>A0A0L6UH84</accession>
<keyword evidence="1" id="KW-1133">Transmembrane helix</keyword>
<dbReference type="EMBL" id="LAVV01011974">
    <property type="protein sequence ID" value="KNZ47175.1"/>
    <property type="molecule type" value="Genomic_DNA"/>
</dbReference>
<keyword evidence="1" id="KW-0812">Transmembrane</keyword>
<evidence type="ECO:0000256" key="1">
    <source>
        <dbReference type="SAM" id="Phobius"/>
    </source>
</evidence>
<organism evidence="2 3">
    <name type="scientific">Puccinia sorghi</name>
    <dbReference type="NCBI Taxonomy" id="27349"/>
    <lineage>
        <taxon>Eukaryota</taxon>
        <taxon>Fungi</taxon>
        <taxon>Dikarya</taxon>
        <taxon>Basidiomycota</taxon>
        <taxon>Pucciniomycotina</taxon>
        <taxon>Pucciniomycetes</taxon>
        <taxon>Pucciniales</taxon>
        <taxon>Pucciniaceae</taxon>
        <taxon>Puccinia</taxon>
    </lineage>
</organism>
<sequence>MIVLMTFVVGLQRQRLEMLELFLCYKLVTERQSAHMASLFGGKRLEIEFSVINTSIRSRICNQRINIQSFWEEVILTAYLQVEIWVRGRWTRLNFKKYCYNIRKRILNWIVSRSLEGDTRKIYSISRPKVKLMCIHYLSRHKGAPLHLTRQCVNFAFVFGLEIPLGVIQIILCHNGISFHCWESLFLSFTGFLSLFVTSLLGKYHRVLIIYSRFKVHSANHFNFFFGSLKVILAQRVKLVKITQKLHSLNDILGFLNQKTILGRYLKIIINCEVMVHSPQHLYFLFVVALRFTKKFGYSEIFLNMNSIEGCKKVVMATIRVRVTRIFSVIGIIYLRNYYKGAERVCKGMHYMPDHLNDHLHYPMTYPVYVTCRDKESSMKNMYQVTHHVNLLSLSLMSSFKILNHEFDEVREILRDEDWTKELKVVTNIWMRHFANKASLINDGLEDEYQKIDGKTENVRGGEINARILTISSFDLTYDPVELNRLCKRVYGLFNKISFLFFTFSNTTLVMSWATGILPLGLMLNNNFRDVFDGRLRNKVKLKLRVSHVSPCTTDKEILLLQGLIRGMEGTLGVLYTFVMSFQKGIGCIQKYGIRSINHFNMGNLGWFLREVGKRSGGFQGCGTELIGWIFSSEFLTTEWNCFKELREAVPNTLKKFIKLSWILEISLVPLAWISNMKNIGFNLMKDSSFLLSEKSMKAINLISNKIFYSFLLSIPLRKKTLLIATVDHYAKLHFLPTTSQRAASVTHPNIAQPFFSFSWCSVSCKVFQVTLSWSVVFFQTNRFLLRNSVAIKSLTVSYNRQPSIADQGIEPMTKRLSQSNTSATLGFVVVAPTIIFILLFIFNFFFIPHTSFFLFKPSQLPSPFHSLRSRPPCDHPLPLPSSRCPATLSPYRATLPHLSHPLLLPSSRFPSPSLPYHINPTELLR</sequence>
<dbReference type="AlphaFoldDB" id="A0A0L6UH84"/>
<keyword evidence="3" id="KW-1185">Reference proteome</keyword>
<proteinExistence type="predicted"/>
<keyword evidence="1" id="KW-0472">Membrane</keyword>
<reference evidence="2 3" key="1">
    <citation type="submission" date="2015-08" db="EMBL/GenBank/DDBJ databases">
        <title>Next Generation Sequencing and Analysis of the Genome of Puccinia sorghi L Schw, the Causal Agent of Maize Common Rust.</title>
        <authorList>
            <person name="Rochi L."/>
            <person name="Burguener G."/>
            <person name="Darino M."/>
            <person name="Turjanski A."/>
            <person name="Kreff E."/>
            <person name="Dieguez M.J."/>
            <person name="Sacco F."/>
        </authorList>
    </citation>
    <scope>NUCLEOTIDE SEQUENCE [LARGE SCALE GENOMIC DNA]</scope>
    <source>
        <strain evidence="2 3">RO10H11247</strain>
    </source>
</reference>
<dbReference type="VEuPathDB" id="FungiDB:VP01_662g4"/>
<gene>
    <name evidence="2" type="ORF">VP01_662g4</name>
</gene>
<comment type="caution">
    <text evidence="2">The sequence shown here is derived from an EMBL/GenBank/DDBJ whole genome shotgun (WGS) entry which is preliminary data.</text>
</comment>
<evidence type="ECO:0000313" key="3">
    <source>
        <dbReference type="Proteomes" id="UP000037035"/>
    </source>
</evidence>